<organism evidence="4 5">
    <name type="scientific">Candidatus Uhrbacteria bacterium CG10_big_fil_rev_8_21_14_0_10_50_16</name>
    <dbReference type="NCBI Taxonomy" id="1975039"/>
    <lineage>
        <taxon>Bacteria</taxon>
        <taxon>Candidatus Uhriibacteriota</taxon>
    </lineage>
</organism>
<feature type="transmembrane region" description="Helical" evidence="2">
    <location>
        <begin position="282"/>
        <end position="304"/>
    </location>
</feature>
<dbReference type="InterPro" id="IPR025645">
    <property type="entry name" value="DUF4349"/>
</dbReference>
<evidence type="ECO:0000256" key="2">
    <source>
        <dbReference type="SAM" id="Phobius"/>
    </source>
</evidence>
<evidence type="ECO:0000256" key="1">
    <source>
        <dbReference type="SAM" id="Coils"/>
    </source>
</evidence>
<comment type="caution">
    <text evidence="4">The sequence shown here is derived from an EMBL/GenBank/DDBJ whole genome shotgun (WGS) entry which is preliminary data.</text>
</comment>
<dbReference type="Proteomes" id="UP000230084">
    <property type="component" value="Unassembled WGS sequence"/>
</dbReference>
<keyword evidence="2" id="KW-0812">Transmembrane</keyword>
<keyword evidence="2" id="KW-1133">Transmembrane helix</keyword>
<dbReference type="PROSITE" id="PS51257">
    <property type="entry name" value="PROKAR_LIPOPROTEIN"/>
    <property type="match status" value="1"/>
</dbReference>
<name>A0A2H0RNE0_9BACT</name>
<feature type="domain" description="DUF4349" evidence="3">
    <location>
        <begin position="92"/>
        <end position="301"/>
    </location>
</feature>
<sequence length="313" mass="33920">MEKLIANVTNMTKKEWIIGALVLVGACAIALVNGSPSLFDAASGTELTKASFGMPSPMMDGARYAENDMMLASDGFYGEPPTAGETAATADQRVIKTGYVTLQVESVQTSIDTLSQLAETLGGFVQTSNAGENYDGTRYGFITMRFPADQYTAAMQQIRSAGIKVLDESTDAQDVTEQFTDLQARLNVAQGEEQAYLVLLNRSGSVSDLLSVQRELSNVRARIESLQGQIQYLDNHTSYSTISVTLQEREHVALPTKPFQPGETLSVALQSVVIVFQFLVEAIIWIVILGVGVALPIGLVAWLVTRAVQRKQK</sequence>
<accession>A0A2H0RNE0</accession>
<dbReference type="AlphaFoldDB" id="A0A2H0RNE0"/>
<protein>
    <recommendedName>
        <fullName evidence="3">DUF4349 domain-containing protein</fullName>
    </recommendedName>
</protein>
<keyword evidence="2" id="KW-0472">Membrane</keyword>
<feature type="coiled-coil region" evidence="1">
    <location>
        <begin position="172"/>
        <end position="229"/>
    </location>
</feature>
<dbReference type="EMBL" id="PCYM01000006">
    <property type="protein sequence ID" value="PIR47504.1"/>
    <property type="molecule type" value="Genomic_DNA"/>
</dbReference>
<proteinExistence type="predicted"/>
<evidence type="ECO:0000313" key="5">
    <source>
        <dbReference type="Proteomes" id="UP000230084"/>
    </source>
</evidence>
<dbReference type="Pfam" id="PF14257">
    <property type="entry name" value="DUF4349"/>
    <property type="match status" value="1"/>
</dbReference>
<reference evidence="4 5" key="1">
    <citation type="submission" date="2017-09" db="EMBL/GenBank/DDBJ databases">
        <title>Depth-based differentiation of microbial function through sediment-hosted aquifers and enrichment of novel symbionts in the deep terrestrial subsurface.</title>
        <authorList>
            <person name="Probst A.J."/>
            <person name="Ladd B."/>
            <person name="Jarett J.K."/>
            <person name="Geller-Mcgrath D.E."/>
            <person name="Sieber C.M."/>
            <person name="Emerson J.B."/>
            <person name="Anantharaman K."/>
            <person name="Thomas B.C."/>
            <person name="Malmstrom R."/>
            <person name="Stieglmeier M."/>
            <person name="Klingl A."/>
            <person name="Woyke T."/>
            <person name="Ryan C.M."/>
            <person name="Banfield J.F."/>
        </authorList>
    </citation>
    <scope>NUCLEOTIDE SEQUENCE [LARGE SCALE GENOMIC DNA]</scope>
    <source>
        <strain evidence="4">CG10_big_fil_rev_8_21_14_0_10_50_16</strain>
    </source>
</reference>
<evidence type="ECO:0000259" key="3">
    <source>
        <dbReference type="Pfam" id="PF14257"/>
    </source>
</evidence>
<gene>
    <name evidence="4" type="ORF">COV06_03575</name>
</gene>
<evidence type="ECO:0000313" key="4">
    <source>
        <dbReference type="EMBL" id="PIR47504.1"/>
    </source>
</evidence>
<keyword evidence="1" id="KW-0175">Coiled coil</keyword>